<accession>A0ABR3S4J3</accession>
<reference evidence="2 3" key="1">
    <citation type="submission" date="2024-02" db="EMBL/GenBank/DDBJ databases">
        <title>De novo assembly and annotation of 12 fungi associated with fruit tree decline syndrome in Ontario, Canada.</title>
        <authorList>
            <person name="Sulman M."/>
            <person name="Ellouze W."/>
            <person name="Ilyukhin E."/>
        </authorList>
    </citation>
    <scope>NUCLEOTIDE SEQUENCE [LARGE SCALE GENOMIC DNA]</scope>
    <source>
        <strain evidence="2 3">M97-236</strain>
    </source>
</reference>
<feature type="compositionally biased region" description="Basic and acidic residues" evidence="1">
    <location>
        <begin position="204"/>
        <end position="224"/>
    </location>
</feature>
<sequence>MSNITSTLAKRLRARSISLILQSQHAVFSMPLNVDTMKQRTADWEPTINLKDLRSKTTVGNGDDNDADVAQMVTHSAIDPDASHPLLLSSALPISMPSLSNNASTPSTVDHRVKHRRTASAVILEVQNPSTTSSFQYAIEVQQATSVAPAAPVAIFKPWPYSLPKALQPKVGTTYDMVYGDGDGVAKNVKVGLLQKVLYGDPEPGVKVDADEKGNEGRKKGAVG</sequence>
<evidence type="ECO:0000313" key="3">
    <source>
        <dbReference type="Proteomes" id="UP001521222"/>
    </source>
</evidence>
<protein>
    <submittedName>
        <fullName evidence="2">Uncharacterized protein</fullName>
    </submittedName>
</protein>
<proteinExistence type="predicted"/>
<evidence type="ECO:0000313" key="2">
    <source>
        <dbReference type="EMBL" id="KAL1611605.1"/>
    </source>
</evidence>
<gene>
    <name evidence="2" type="ORF">SLS59_000324</name>
</gene>
<dbReference type="Proteomes" id="UP001521222">
    <property type="component" value="Unassembled WGS sequence"/>
</dbReference>
<name>A0ABR3S4J3_9PLEO</name>
<comment type="caution">
    <text evidence="2">The sequence shown here is derived from an EMBL/GenBank/DDBJ whole genome shotgun (WGS) entry which is preliminary data.</text>
</comment>
<keyword evidence="3" id="KW-1185">Reference proteome</keyword>
<evidence type="ECO:0000256" key="1">
    <source>
        <dbReference type="SAM" id="MobiDB-lite"/>
    </source>
</evidence>
<dbReference type="EMBL" id="JAKIXB020000001">
    <property type="protein sequence ID" value="KAL1611605.1"/>
    <property type="molecule type" value="Genomic_DNA"/>
</dbReference>
<feature type="region of interest" description="Disordered" evidence="1">
    <location>
        <begin position="201"/>
        <end position="224"/>
    </location>
</feature>
<organism evidence="2 3">
    <name type="scientific">Nothophoma quercina</name>
    <dbReference type="NCBI Taxonomy" id="749835"/>
    <lineage>
        <taxon>Eukaryota</taxon>
        <taxon>Fungi</taxon>
        <taxon>Dikarya</taxon>
        <taxon>Ascomycota</taxon>
        <taxon>Pezizomycotina</taxon>
        <taxon>Dothideomycetes</taxon>
        <taxon>Pleosporomycetidae</taxon>
        <taxon>Pleosporales</taxon>
        <taxon>Pleosporineae</taxon>
        <taxon>Didymellaceae</taxon>
        <taxon>Nothophoma</taxon>
    </lineage>
</organism>